<comment type="caution">
    <text evidence="1">The sequence shown here is derived from an EMBL/GenBank/DDBJ whole genome shotgun (WGS) entry which is preliminary data.</text>
</comment>
<protein>
    <submittedName>
        <fullName evidence="1">Uncharacterized protein</fullName>
    </submittedName>
</protein>
<sequence>MCVMEHLHKALRRRDVFARGADRWGAPAPGC</sequence>
<dbReference type="Proteomes" id="UP000575985">
    <property type="component" value="Unassembled WGS sequence"/>
</dbReference>
<proteinExistence type="predicted"/>
<accession>A0A853BG26</accession>
<gene>
    <name evidence="1" type="ORF">HNR12_000556</name>
</gene>
<organism evidence="1 2">
    <name type="scientific">Streptomonospora nanhaiensis</name>
    <dbReference type="NCBI Taxonomy" id="1323731"/>
    <lineage>
        <taxon>Bacteria</taxon>
        <taxon>Bacillati</taxon>
        <taxon>Actinomycetota</taxon>
        <taxon>Actinomycetes</taxon>
        <taxon>Streptosporangiales</taxon>
        <taxon>Nocardiopsidaceae</taxon>
        <taxon>Streptomonospora</taxon>
    </lineage>
</organism>
<evidence type="ECO:0000313" key="1">
    <source>
        <dbReference type="EMBL" id="NYI94279.1"/>
    </source>
</evidence>
<reference evidence="1 2" key="1">
    <citation type="submission" date="2020-07" db="EMBL/GenBank/DDBJ databases">
        <title>Sequencing the genomes of 1000 actinobacteria strains.</title>
        <authorList>
            <person name="Klenk H.-P."/>
        </authorList>
    </citation>
    <scope>NUCLEOTIDE SEQUENCE [LARGE SCALE GENOMIC DNA]</scope>
    <source>
        <strain evidence="1 2">DSM 45927</strain>
    </source>
</reference>
<dbReference type="AlphaFoldDB" id="A0A853BG26"/>
<dbReference type="EMBL" id="JACCFO010000001">
    <property type="protein sequence ID" value="NYI94279.1"/>
    <property type="molecule type" value="Genomic_DNA"/>
</dbReference>
<keyword evidence="2" id="KW-1185">Reference proteome</keyword>
<evidence type="ECO:0000313" key="2">
    <source>
        <dbReference type="Proteomes" id="UP000575985"/>
    </source>
</evidence>
<name>A0A853BG26_9ACTN</name>